<feature type="chain" id="PRO_5047378037" description="DUF2846 domain-containing protein" evidence="1">
    <location>
        <begin position="24"/>
        <end position="160"/>
    </location>
</feature>
<evidence type="ECO:0000313" key="2">
    <source>
        <dbReference type="EMBL" id="MEK8029245.1"/>
    </source>
</evidence>
<comment type="caution">
    <text evidence="2">The sequence shown here is derived from an EMBL/GenBank/DDBJ whole genome shotgun (WGS) entry which is preliminary data.</text>
</comment>
<protein>
    <recommendedName>
        <fullName evidence="4">DUF2846 domain-containing protein</fullName>
    </recommendedName>
</protein>
<sequence>MKIRPLLLAAVSLALLTSGCSTLSNKISEFRAKPAETLEPSTSTVVVLYHVHLGSDDEDFTDHNVYLNGNKVGRLNAGEELRIQVSLGISELNIRPELRWLGTTRYDAVKYSLQITKDASTRYLRYRTAAGEGRYTPVAGQVLADRELVPVTELEYNTRN</sequence>
<keyword evidence="1" id="KW-0732">Signal</keyword>
<dbReference type="RefSeq" id="WP_341423589.1">
    <property type="nucleotide sequence ID" value="NZ_JBBUTG010000001.1"/>
</dbReference>
<evidence type="ECO:0000256" key="1">
    <source>
        <dbReference type="SAM" id="SignalP"/>
    </source>
</evidence>
<reference evidence="2 3" key="1">
    <citation type="submission" date="2024-04" db="EMBL/GenBank/DDBJ databases">
        <title>Novel species of the genus Ideonella isolated from streams.</title>
        <authorList>
            <person name="Lu H."/>
        </authorList>
    </citation>
    <scope>NUCLEOTIDE SEQUENCE [LARGE SCALE GENOMIC DNA]</scope>
    <source>
        <strain evidence="2 3">DXS29W</strain>
    </source>
</reference>
<dbReference type="EMBL" id="JBBUTG010000001">
    <property type="protein sequence ID" value="MEK8029245.1"/>
    <property type="molecule type" value="Genomic_DNA"/>
</dbReference>
<evidence type="ECO:0000313" key="3">
    <source>
        <dbReference type="Proteomes" id="UP001371218"/>
    </source>
</evidence>
<feature type="signal peptide" evidence="1">
    <location>
        <begin position="1"/>
        <end position="23"/>
    </location>
</feature>
<accession>A0ABU9BH12</accession>
<dbReference type="PROSITE" id="PS51257">
    <property type="entry name" value="PROKAR_LIPOPROTEIN"/>
    <property type="match status" value="1"/>
</dbReference>
<evidence type="ECO:0008006" key="4">
    <source>
        <dbReference type="Google" id="ProtNLM"/>
    </source>
</evidence>
<organism evidence="2 3">
    <name type="scientific">Ideonella lacteola</name>
    <dbReference type="NCBI Taxonomy" id="2984193"/>
    <lineage>
        <taxon>Bacteria</taxon>
        <taxon>Pseudomonadati</taxon>
        <taxon>Pseudomonadota</taxon>
        <taxon>Betaproteobacteria</taxon>
        <taxon>Burkholderiales</taxon>
        <taxon>Sphaerotilaceae</taxon>
        <taxon>Ideonella</taxon>
    </lineage>
</organism>
<dbReference type="Proteomes" id="UP001371218">
    <property type="component" value="Unassembled WGS sequence"/>
</dbReference>
<name>A0ABU9BH12_9BURK</name>
<proteinExistence type="predicted"/>
<keyword evidence="3" id="KW-1185">Reference proteome</keyword>
<gene>
    <name evidence="2" type="ORF">AACH06_00305</name>
</gene>